<proteinExistence type="predicted"/>
<organism evidence="1 2">
    <name type="scientific">Chelatococcus asaccharovorans</name>
    <dbReference type="NCBI Taxonomy" id="28210"/>
    <lineage>
        <taxon>Bacteria</taxon>
        <taxon>Pseudomonadati</taxon>
        <taxon>Pseudomonadota</taxon>
        <taxon>Alphaproteobacteria</taxon>
        <taxon>Hyphomicrobiales</taxon>
        <taxon>Chelatococcaceae</taxon>
        <taxon>Chelatococcus</taxon>
    </lineage>
</organism>
<dbReference type="GO" id="GO:0016831">
    <property type="term" value="F:carboxy-lyase activity"/>
    <property type="evidence" value="ECO:0007669"/>
    <property type="project" value="InterPro"/>
</dbReference>
<dbReference type="PANTHER" id="PTHR40087:SF1">
    <property type="entry name" value="PHENOLIC ACID DECARBOXYLASE PADC"/>
    <property type="match status" value="1"/>
</dbReference>
<keyword evidence="2" id="KW-1185">Reference proteome</keyword>
<dbReference type="CDD" id="cd14241">
    <property type="entry name" value="PAD"/>
    <property type="match status" value="1"/>
</dbReference>
<dbReference type="RefSeq" id="WP_110375889.1">
    <property type="nucleotide sequence ID" value="NZ_CAKNFM010000006.1"/>
</dbReference>
<comment type="caution">
    <text evidence="1">The sequence shown here is derived from an EMBL/GenBank/DDBJ whole genome shotgun (WGS) entry which is preliminary data.</text>
</comment>
<dbReference type="EMBL" id="QJJK01000007">
    <property type="protein sequence ID" value="PXW57298.1"/>
    <property type="molecule type" value="Genomic_DNA"/>
</dbReference>
<dbReference type="PANTHER" id="PTHR40087">
    <property type="entry name" value="PHENOLIC ACID DECARBOXYLASE PADC"/>
    <property type="match status" value="1"/>
</dbReference>
<gene>
    <name evidence="1" type="ORF">C7450_107339</name>
</gene>
<reference evidence="1 2" key="1">
    <citation type="submission" date="2018-05" db="EMBL/GenBank/DDBJ databases">
        <title>Genomic Encyclopedia of Type Strains, Phase IV (KMG-IV): sequencing the most valuable type-strain genomes for metagenomic binning, comparative biology and taxonomic classification.</title>
        <authorList>
            <person name="Goeker M."/>
        </authorList>
    </citation>
    <scope>NUCLEOTIDE SEQUENCE [LARGE SCALE GENOMIC DNA]</scope>
    <source>
        <strain evidence="1 2">DSM 6462</strain>
    </source>
</reference>
<dbReference type="OrthoDB" id="1623004at2"/>
<evidence type="ECO:0000313" key="1">
    <source>
        <dbReference type="EMBL" id="PXW57298.1"/>
    </source>
</evidence>
<name>A0A2V3U4U7_9HYPH</name>
<dbReference type="Proteomes" id="UP000248021">
    <property type="component" value="Unassembled WGS sequence"/>
</dbReference>
<evidence type="ECO:0000313" key="2">
    <source>
        <dbReference type="Proteomes" id="UP000248021"/>
    </source>
</evidence>
<sequence>MTDAFESTHPAEIAAFVGKHIIYTYANGWQYEMYFKNERTIDYRVHGGMVGGRWVKGQEVHIVRLADGVYKVSWHEPTGTCVSVAYNLHENRAHGATFFPRWIEQEPKKIIGFQNEKIDLMRQYRDAGPTYPTMLVDEFADITFVEDCGRDDESVIACAPEDLPAGYATRRNVG</sequence>
<protein>
    <submittedName>
        <fullName evidence="1">Phenolic acid decarboxylase</fullName>
    </submittedName>
</protein>
<dbReference type="InterPro" id="IPR012674">
    <property type="entry name" value="Calycin"/>
</dbReference>
<dbReference type="Gene3D" id="2.40.128.20">
    <property type="match status" value="1"/>
</dbReference>
<dbReference type="AlphaFoldDB" id="A0A2V3U4U7"/>
<dbReference type="InterPro" id="IPR008729">
    <property type="entry name" value="PA_de_COase"/>
</dbReference>
<dbReference type="Pfam" id="PF05870">
    <property type="entry name" value="PA_decarbox"/>
    <property type="match status" value="1"/>
</dbReference>
<accession>A0A2V3U4U7</accession>
<dbReference type="SUPFAM" id="SSF50814">
    <property type="entry name" value="Lipocalins"/>
    <property type="match status" value="1"/>
</dbReference>